<sequence length="51" mass="5951">MFLFTSLLLVFSQFRLISVHHTSCYHPHIFVNINEPVLFRASSSLNDINFP</sequence>
<dbReference type="AlphaFoldDB" id="A0A8T0I4R8"/>
<name>A0A8T0I4R8_CERPU</name>
<proteinExistence type="predicted"/>
<feature type="signal peptide" evidence="1">
    <location>
        <begin position="1"/>
        <end position="19"/>
    </location>
</feature>
<keyword evidence="1" id="KW-0732">Signal</keyword>
<protein>
    <submittedName>
        <fullName evidence="2">Uncharacterized protein</fullName>
    </submittedName>
</protein>
<comment type="caution">
    <text evidence="2">The sequence shown here is derived from an EMBL/GenBank/DDBJ whole genome shotgun (WGS) entry which is preliminary data.</text>
</comment>
<reference evidence="2" key="1">
    <citation type="submission" date="2020-06" db="EMBL/GenBank/DDBJ databases">
        <title>WGS assembly of Ceratodon purpureus strain R40.</title>
        <authorList>
            <person name="Carey S.B."/>
            <person name="Jenkins J."/>
            <person name="Shu S."/>
            <person name="Lovell J.T."/>
            <person name="Sreedasyam A."/>
            <person name="Maumus F."/>
            <person name="Tiley G.P."/>
            <person name="Fernandez-Pozo N."/>
            <person name="Barry K."/>
            <person name="Chen C."/>
            <person name="Wang M."/>
            <person name="Lipzen A."/>
            <person name="Daum C."/>
            <person name="Saski C.A."/>
            <person name="Payton A.C."/>
            <person name="Mcbreen J.C."/>
            <person name="Conrad R.E."/>
            <person name="Kollar L.M."/>
            <person name="Olsson S."/>
            <person name="Huttunen S."/>
            <person name="Landis J.B."/>
            <person name="Wickett N.J."/>
            <person name="Johnson M.G."/>
            <person name="Rensing S.A."/>
            <person name="Grimwood J."/>
            <person name="Schmutz J."/>
            <person name="Mcdaniel S.F."/>
        </authorList>
    </citation>
    <scope>NUCLEOTIDE SEQUENCE</scope>
    <source>
        <strain evidence="2">R40</strain>
    </source>
</reference>
<accession>A0A8T0I4R8</accession>
<evidence type="ECO:0000313" key="3">
    <source>
        <dbReference type="Proteomes" id="UP000822688"/>
    </source>
</evidence>
<organism evidence="2 3">
    <name type="scientific">Ceratodon purpureus</name>
    <name type="common">Fire moss</name>
    <name type="synonym">Dicranum purpureum</name>
    <dbReference type="NCBI Taxonomy" id="3225"/>
    <lineage>
        <taxon>Eukaryota</taxon>
        <taxon>Viridiplantae</taxon>
        <taxon>Streptophyta</taxon>
        <taxon>Embryophyta</taxon>
        <taxon>Bryophyta</taxon>
        <taxon>Bryophytina</taxon>
        <taxon>Bryopsida</taxon>
        <taxon>Dicranidae</taxon>
        <taxon>Pseudoditrichales</taxon>
        <taxon>Ditrichaceae</taxon>
        <taxon>Ceratodon</taxon>
    </lineage>
</organism>
<evidence type="ECO:0000313" key="2">
    <source>
        <dbReference type="EMBL" id="KAG0578580.1"/>
    </source>
</evidence>
<gene>
    <name evidence="2" type="ORF">KC19_4G034400</name>
</gene>
<evidence type="ECO:0000256" key="1">
    <source>
        <dbReference type="SAM" id="SignalP"/>
    </source>
</evidence>
<feature type="chain" id="PRO_5035739479" evidence="1">
    <location>
        <begin position="20"/>
        <end position="51"/>
    </location>
</feature>
<dbReference type="Proteomes" id="UP000822688">
    <property type="component" value="Chromosome 4"/>
</dbReference>
<keyword evidence="3" id="KW-1185">Reference proteome</keyword>
<dbReference type="EMBL" id="CM026424">
    <property type="protein sequence ID" value="KAG0578580.1"/>
    <property type="molecule type" value="Genomic_DNA"/>
</dbReference>